<comment type="similarity">
    <text evidence="2">Belongs to the triosephosphate isomerase family.</text>
</comment>
<keyword evidence="2" id="KW-0312">Gluconeogenesis</keyword>
<dbReference type="RefSeq" id="WP_191784267.1">
    <property type="nucleotide sequence ID" value="NZ_JACSQV010000014.1"/>
</dbReference>
<accession>A0ABR8QGT7</accession>
<dbReference type="CDD" id="cd00311">
    <property type="entry name" value="TIM"/>
    <property type="match status" value="1"/>
</dbReference>
<comment type="caution">
    <text evidence="3">The sequence shown here is derived from an EMBL/GenBank/DDBJ whole genome shotgun (WGS) entry which is preliminary data.</text>
</comment>
<dbReference type="PANTHER" id="PTHR21139:SF2">
    <property type="entry name" value="TRIOSEPHOSPHATE ISOMERASE"/>
    <property type="match status" value="1"/>
</dbReference>
<comment type="pathway">
    <text evidence="2">Carbohydrate biosynthesis; gluconeogenesis.</text>
</comment>
<dbReference type="GO" id="GO:0016853">
    <property type="term" value="F:isomerase activity"/>
    <property type="evidence" value="ECO:0007669"/>
    <property type="project" value="UniProtKB-KW"/>
</dbReference>
<dbReference type="InterPro" id="IPR000652">
    <property type="entry name" value="Triosephosphate_isomerase"/>
</dbReference>
<sequence length="239" mass="24806">MSAPLVAVSFKAYLTHDQTLDWVRRAVPFARARPQVEVAVLPVLTALRAVVEILGDAGSAGAQRVSRTGAGAYTGEVPAAVVAECGGRYAEIAHAERRRHFGEGNEQFRAEVAEAVAAGLVPLVCVGESTRCDPADAAATCLATLASLRVPDGAVVAYEPEWAIGADEPAPAQHVRAVLGRLREGTRGAVRLLYGGTAGPGTWTALDGAADGLFLGRRAHDVTAFGAVLDEVGGTKEEQ</sequence>
<keyword evidence="2" id="KW-0963">Cytoplasm</keyword>
<keyword evidence="4" id="KW-1185">Reference proteome</keyword>
<dbReference type="InterPro" id="IPR013785">
    <property type="entry name" value="Aldolase_TIM"/>
</dbReference>
<dbReference type="Pfam" id="PF00121">
    <property type="entry name" value="TIM"/>
    <property type="match status" value="1"/>
</dbReference>
<dbReference type="InterPro" id="IPR035990">
    <property type="entry name" value="TIM_sf"/>
</dbReference>
<evidence type="ECO:0000313" key="3">
    <source>
        <dbReference type="EMBL" id="MBD7919615.1"/>
    </source>
</evidence>
<dbReference type="Gene3D" id="3.20.20.70">
    <property type="entry name" value="Aldolase class I"/>
    <property type="match status" value="1"/>
</dbReference>
<protein>
    <recommendedName>
        <fullName evidence="2">Triosephosphate isomerase</fullName>
        <ecNumber evidence="2">5.3.1.1</ecNumber>
    </recommendedName>
</protein>
<dbReference type="EMBL" id="JACSQV010000014">
    <property type="protein sequence ID" value="MBD7919615.1"/>
    <property type="molecule type" value="Genomic_DNA"/>
</dbReference>
<name>A0ABR8QGT7_9CELL</name>
<evidence type="ECO:0000313" key="4">
    <source>
        <dbReference type="Proteomes" id="UP000604241"/>
    </source>
</evidence>
<comment type="catalytic activity">
    <reaction evidence="2">
        <text>D-glyceraldehyde 3-phosphate = dihydroxyacetone phosphate</text>
        <dbReference type="Rhea" id="RHEA:18585"/>
        <dbReference type="ChEBI" id="CHEBI:57642"/>
        <dbReference type="ChEBI" id="CHEBI:59776"/>
        <dbReference type="EC" id="5.3.1.1"/>
    </reaction>
</comment>
<organism evidence="3 4">
    <name type="scientific">Cellulomonas avistercoris</name>
    <dbReference type="NCBI Taxonomy" id="2762242"/>
    <lineage>
        <taxon>Bacteria</taxon>
        <taxon>Bacillati</taxon>
        <taxon>Actinomycetota</taxon>
        <taxon>Actinomycetes</taxon>
        <taxon>Micrococcales</taxon>
        <taxon>Cellulomonadaceae</taxon>
        <taxon>Cellulomonas</taxon>
    </lineage>
</organism>
<dbReference type="PROSITE" id="PS51440">
    <property type="entry name" value="TIM_2"/>
    <property type="match status" value="1"/>
</dbReference>
<dbReference type="SUPFAM" id="SSF51351">
    <property type="entry name" value="Triosephosphate isomerase (TIM)"/>
    <property type="match status" value="1"/>
</dbReference>
<comment type="subcellular location">
    <subcellularLocation>
        <location evidence="2">Cytoplasm</location>
    </subcellularLocation>
</comment>
<evidence type="ECO:0000256" key="1">
    <source>
        <dbReference type="ARBA" id="ARBA00023235"/>
    </source>
</evidence>
<keyword evidence="2" id="KW-0324">Glycolysis</keyword>
<proteinExistence type="inferred from homology"/>
<dbReference type="Proteomes" id="UP000604241">
    <property type="component" value="Unassembled WGS sequence"/>
</dbReference>
<dbReference type="EC" id="5.3.1.1" evidence="2"/>
<reference evidence="3 4" key="1">
    <citation type="submission" date="2020-08" db="EMBL/GenBank/DDBJ databases">
        <title>A Genomic Blueprint of the Chicken Gut Microbiome.</title>
        <authorList>
            <person name="Gilroy R."/>
            <person name="Ravi A."/>
            <person name="Getino M."/>
            <person name="Pursley I."/>
            <person name="Horton D.L."/>
            <person name="Alikhan N.-F."/>
            <person name="Baker D."/>
            <person name="Gharbi K."/>
            <person name="Hall N."/>
            <person name="Watson M."/>
            <person name="Adriaenssens E.M."/>
            <person name="Foster-Nyarko E."/>
            <person name="Jarju S."/>
            <person name="Secka A."/>
            <person name="Antonio M."/>
            <person name="Oren A."/>
            <person name="Chaudhuri R."/>
            <person name="La Ragione R.M."/>
            <person name="Hildebrand F."/>
            <person name="Pallen M.J."/>
        </authorList>
    </citation>
    <scope>NUCLEOTIDE SEQUENCE [LARGE SCALE GENOMIC DNA]</scope>
    <source>
        <strain evidence="3 4">Sa3CUA2</strain>
    </source>
</reference>
<gene>
    <name evidence="3" type="ORF">H9657_15200</name>
</gene>
<comment type="pathway">
    <text evidence="2">Carbohydrate degradation; glycolysis; D-glyceraldehyde 3-phosphate from glycerone phosphate: step 1/1.</text>
</comment>
<dbReference type="PANTHER" id="PTHR21139">
    <property type="entry name" value="TRIOSEPHOSPHATE ISOMERASE"/>
    <property type="match status" value="1"/>
</dbReference>
<evidence type="ECO:0000256" key="2">
    <source>
        <dbReference type="RuleBase" id="RU363013"/>
    </source>
</evidence>
<keyword evidence="1 2" id="KW-0413">Isomerase</keyword>
<comment type="subunit">
    <text evidence="2">Homodimer.</text>
</comment>